<dbReference type="PIRSF" id="PIRSF038940">
    <property type="entry name" value="Low_specificity_LTA"/>
    <property type="match status" value="1"/>
</dbReference>
<dbReference type="InterPro" id="IPR015424">
    <property type="entry name" value="PyrdxlP-dep_Trfase"/>
</dbReference>
<comment type="caution">
    <text evidence="6">The sequence shown here is derived from an EMBL/GenBank/DDBJ whole genome shotgun (WGS) entry which is preliminary data.</text>
</comment>
<evidence type="ECO:0000259" key="5">
    <source>
        <dbReference type="Pfam" id="PF01212"/>
    </source>
</evidence>
<reference evidence="6 7" key="1">
    <citation type="journal article" date="2020" name="Sci. Rep.">
        <title>A novel cyanobacterial geosmin producer, revising GeoA distribution and dispersion patterns in Bacteria.</title>
        <authorList>
            <person name="Churro C."/>
            <person name="Semedo-Aguiar A.P."/>
            <person name="Silva A.D."/>
            <person name="Pereira-Leal J.B."/>
            <person name="Leite R.B."/>
        </authorList>
    </citation>
    <scope>NUCLEOTIDE SEQUENCE [LARGE SCALE GENOMIC DNA]</scope>
    <source>
        <strain evidence="6 7">IPMA8</strain>
    </source>
</reference>
<keyword evidence="4 6" id="KW-0456">Lyase</keyword>
<comment type="catalytic activity">
    <reaction evidence="4">
        <text>L-allo-threonine = acetaldehyde + glycine</text>
        <dbReference type="Rhea" id="RHEA:26209"/>
        <dbReference type="ChEBI" id="CHEBI:15343"/>
        <dbReference type="ChEBI" id="CHEBI:57305"/>
        <dbReference type="ChEBI" id="CHEBI:58585"/>
        <dbReference type="EC" id="4.1.2.48"/>
    </reaction>
</comment>
<feature type="domain" description="Aromatic amino acid beta-eliminating lyase/threonine aldolase" evidence="5">
    <location>
        <begin position="3"/>
        <end position="292"/>
    </location>
</feature>
<dbReference type="Proteomes" id="UP000702425">
    <property type="component" value="Unassembled WGS sequence"/>
</dbReference>
<dbReference type="Gene3D" id="3.40.640.10">
    <property type="entry name" value="Type I PLP-dependent aspartate aminotransferase-like (Major domain)"/>
    <property type="match status" value="1"/>
</dbReference>
<evidence type="ECO:0000256" key="1">
    <source>
        <dbReference type="ARBA" id="ARBA00001933"/>
    </source>
</evidence>
<accession>A0ABX2CWV9</accession>
<dbReference type="InterPro" id="IPR001597">
    <property type="entry name" value="ArAA_b-elim_lyase/Thr_aldolase"/>
</dbReference>
<dbReference type="PANTHER" id="PTHR48097:SF5">
    <property type="entry name" value="LOW SPECIFICITY L-THREONINE ALDOLASE"/>
    <property type="match status" value="1"/>
</dbReference>
<comment type="similarity">
    <text evidence="2 4">Belongs to the threonine aldolase family.</text>
</comment>
<dbReference type="EMBL" id="SRRZ01000042">
    <property type="protein sequence ID" value="NQE34904.1"/>
    <property type="molecule type" value="Genomic_DNA"/>
</dbReference>
<evidence type="ECO:0000313" key="7">
    <source>
        <dbReference type="Proteomes" id="UP000702425"/>
    </source>
</evidence>
<keyword evidence="3 4" id="KW-0663">Pyridoxal phosphate</keyword>
<proteinExistence type="inferred from homology"/>
<keyword evidence="7" id="KW-1185">Reference proteome</keyword>
<name>A0ABX2CWV9_9CYAN</name>
<comment type="function">
    <text evidence="4">Catalyzes the cleavage of L-allo-threonine and L-threonine to glycine and acetaldehyde.</text>
</comment>
<protein>
    <recommendedName>
        <fullName evidence="4">L-threonine aldolase</fullName>
        <ecNumber evidence="4">4.1.2.48</ecNumber>
    </recommendedName>
</protein>
<dbReference type="PANTHER" id="PTHR48097">
    <property type="entry name" value="L-THREONINE ALDOLASE-RELATED"/>
    <property type="match status" value="1"/>
</dbReference>
<sequence>MNFCSDNATGVSPEIMAATAAANCGAVMSYGDDEYTQRLQVKFSDLFETSVTVFPVATGSAANALALAVVTPPYGAVYCHAESHINLDECGAPEFFTGGAKLVTVTGNHGKIEAETLGKILDRAGAGVVHHVQPAAVSITQATEAGTVYNPAEISHISEVVRSHNLHLHMDGARFANAVASLGCSPADITWRAGVDILSFGATKNGAMAAEAVVFFNQELAKTFPFYRKRSGHLFSKMRFLSAQLEAYITDDLWLKNAVHANNMAARLAAGLAGVEGAKFCHQVEANEIFIQLPESVITAVLAEGFLFYRWDECTVRLVTAFNTLEADVIAFVEAVKRHQ</sequence>
<dbReference type="InterPro" id="IPR026273">
    <property type="entry name" value="Low_specificity_L-TA_bact"/>
</dbReference>
<dbReference type="InterPro" id="IPR015421">
    <property type="entry name" value="PyrdxlP-dep_Trfase_major"/>
</dbReference>
<dbReference type="EC" id="4.1.2.48" evidence="4"/>
<comment type="catalytic activity">
    <reaction evidence="4">
        <text>L-threonine = acetaldehyde + glycine</text>
        <dbReference type="Rhea" id="RHEA:19625"/>
        <dbReference type="ChEBI" id="CHEBI:15343"/>
        <dbReference type="ChEBI" id="CHEBI:57305"/>
        <dbReference type="ChEBI" id="CHEBI:57926"/>
        <dbReference type="EC" id="4.1.2.48"/>
    </reaction>
</comment>
<evidence type="ECO:0000256" key="3">
    <source>
        <dbReference type="ARBA" id="ARBA00022898"/>
    </source>
</evidence>
<dbReference type="RefSeq" id="WP_172187873.1">
    <property type="nucleotide sequence ID" value="NZ_CAWPPK010000255.1"/>
</dbReference>
<dbReference type="InterPro" id="IPR015422">
    <property type="entry name" value="PyrdxlP-dep_Trfase_small"/>
</dbReference>
<dbReference type="GO" id="GO:0016829">
    <property type="term" value="F:lyase activity"/>
    <property type="evidence" value="ECO:0007669"/>
    <property type="project" value="UniProtKB-KW"/>
</dbReference>
<dbReference type="Gene3D" id="3.90.1150.10">
    <property type="entry name" value="Aspartate Aminotransferase, domain 1"/>
    <property type="match status" value="1"/>
</dbReference>
<comment type="cofactor">
    <cofactor evidence="1 4">
        <name>pyridoxal 5'-phosphate</name>
        <dbReference type="ChEBI" id="CHEBI:597326"/>
    </cofactor>
</comment>
<dbReference type="SUPFAM" id="SSF53383">
    <property type="entry name" value="PLP-dependent transferases"/>
    <property type="match status" value="1"/>
</dbReference>
<evidence type="ECO:0000256" key="2">
    <source>
        <dbReference type="ARBA" id="ARBA00006966"/>
    </source>
</evidence>
<organism evidence="6 7">
    <name type="scientific">Microcoleus asticus IPMA8</name>
    <dbReference type="NCBI Taxonomy" id="2563858"/>
    <lineage>
        <taxon>Bacteria</taxon>
        <taxon>Bacillati</taxon>
        <taxon>Cyanobacteriota</taxon>
        <taxon>Cyanophyceae</taxon>
        <taxon>Oscillatoriophycideae</taxon>
        <taxon>Oscillatoriales</taxon>
        <taxon>Microcoleaceae</taxon>
        <taxon>Microcoleus</taxon>
        <taxon>Microcoleus asticus</taxon>
    </lineage>
</organism>
<gene>
    <name evidence="6" type="primary">ltaE</name>
    <name evidence="6" type="ORF">E5S67_02633</name>
</gene>
<dbReference type="Pfam" id="PF01212">
    <property type="entry name" value="Beta_elim_lyase"/>
    <property type="match status" value="1"/>
</dbReference>
<evidence type="ECO:0000256" key="4">
    <source>
        <dbReference type="PIRNR" id="PIRNR038940"/>
    </source>
</evidence>
<evidence type="ECO:0000313" key="6">
    <source>
        <dbReference type="EMBL" id="NQE34904.1"/>
    </source>
</evidence>